<feature type="compositionally biased region" description="Low complexity" evidence="1">
    <location>
        <begin position="54"/>
        <end position="63"/>
    </location>
</feature>
<evidence type="ECO:0000256" key="1">
    <source>
        <dbReference type="SAM" id="MobiDB-lite"/>
    </source>
</evidence>
<feature type="region of interest" description="Disordered" evidence="1">
    <location>
        <begin position="21"/>
        <end position="63"/>
    </location>
</feature>
<protein>
    <submittedName>
        <fullName evidence="2">Uncharacterized protein</fullName>
    </submittedName>
</protein>
<dbReference type="EMBL" id="LFYR01001580">
    <property type="protein sequence ID" value="KMZ60747.1"/>
    <property type="molecule type" value="Genomic_DNA"/>
</dbReference>
<gene>
    <name evidence="2" type="ORF">ZOSMA_5769G00010</name>
</gene>
<keyword evidence="3" id="KW-1185">Reference proteome</keyword>
<dbReference type="AlphaFoldDB" id="A0A0K9NXH4"/>
<feature type="non-terminal residue" evidence="2">
    <location>
        <position position="139"/>
    </location>
</feature>
<evidence type="ECO:0000313" key="2">
    <source>
        <dbReference type="EMBL" id="KMZ60747.1"/>
    </source>
</evidence>
<sequence length="139" mass="15448">MDQMIEKIRKYKLNTVYKEKVVVEDPNDMENTGAEGSNSKPTGDNSKAEGNNTKASSSSIKQSQIQKICEDLTKKLKFQETSQSFVPMLVENTPSVVTPNDSTDVCNKLSLVLPYQMSSHDQVFDDSLKITPEGDLVID</sequence>
<evidence type="ECO:0000313" key="3">
    <source>
        <dbReference type="Proteomes" id="UP000036987"/>
    </source>
</evidence>
<organism evidence="2 3">
    <name type="scientific">Zostera marina</name>
    <name type="common">Eelgrass</name>
    <dbReference type="NCBI Taxonomy" id="29655"/>
    <lineage>
        <taxon>Eukaryota</taxon>
        <taxon>Viridiplantae</taxon>
        <taxon>Streptophyta</taxon>
        <taxon>Embryophyta</taxon>
        <taxon>Tracheophyta</taxon>
        <taxon>Spermatophyta</taxon>
        <taxon>Magnoliopsida</taxon>
        <taxon>Liliopsida</taxon>
        <taxon>Zosteraceae</taxon>
        <taxon>Zostera</taxon>
    </lineage>
</organism>
<feature type="compositionally biased region" description="Polar residues" evidence="1">
    <location>
        <begin position="34"/>
        <end position="53"/>
    </location>
</feature>
<name>A0A0K9NXH4_ZOSMR</name>
<reference evidence="3" key="1">
    <citation type="journal article" date="2016" name="Nature">
        <title>The genome of the seagrass Zostera marina reveals angiosperm adaptation to the sea.</title>
        <authorList>
            <person name="Olsen J.L."/>
            <person name="Rouze P."/>
            <person name="Verhelst B."/>
            <person name="Lin Y.-C."/>
            <person name="Bayer T."/>
            <person name="Collen J."/>
            <person name="Dattolo E."/>
            <person name="De Paoli E."/>
            <person name="Dittami S."/>
            <person name="Maumus F."/>
            <person name="Michel G."/>
            <person name="Kersting A."/>
            <person name="Lauritano C."/>
            <person name="Lohaus R."/>
            <person name="Toepel M."/>
            <person name="Tonon T."/>
            <person name="Vanneste K."/>
            <person name="Amirebrahimi M."/>
            <person name="Brakel J."/>
            <person name="Bostroem C."/>
            <person name="Chovatia M."/>
            <person name="Grimwood J."/>
            <person name="Jenkins J.W."/>
            <person name="Jueterbock A."/>
            <person name="Mraz A."/>
            <person name="Stam W.T."/>
            <person name="Tice H."/>
            <person name="Bornberg-Bauer E."/>
            <person name="Green P.J."/>
            <person name="Pearson G.A."/>
            <person name="Procaccini G."/>
            <person name="Duarte C.M."/>
            <person name="Schmutz J."/>
            <person name="Reusch T.B.H."/>
            <person name="Van de Peer Y."/>
        </authorList>
    </citation>
    <scope>NUCLEOTIDE SEQUENCE [LARGE SCALE GENOMIC DNA]</scope>
    <source>
        <strain evidence="3">cv. Finnish</strain>
    </source>
</reference>
<proteinExistence type="predicted"/>
<dbReference type="Proteomes" id="UP000036987">
    <property type="component" value="Unassembled WGS sequence"/>
</dbReference>
<comment type="caution">
    <text evidence="2">The sequence shown here is derived from an EMBL/GenBank/DDBJ whole genome shotgun (WGS) entry which is preliminary data.</text>
</comment>
<accession>A0A0K9NXH4</accession>